<dbReference type="PANTHER" id="PTHR28348">
    <property type="entry name" value="UPF0193 PROTEIN EVG1"/>
    <property type="match status" value="1"/>
</dbReference>
<dbReference type="Pfam" id="PF05250">
    <property type="entry name" value="UPF0193"/>
    <property type="match status" value="1"/>
</dbReference>
<accession>B4LEV1</accession>
<dbReference type="KEGG" id="dvi:6622192"/>
<evidence type="ECO:0000313" key="3">
    <source>
        <dbReference type="Proteomes" id="UP000008792"/>
    </source>
</evidence>
<protein>
    <submittedName>
        <fullName evidence="2">Uncharacterized protein</fullName>
    </submittedName>
</protein>
<sequence length="258" mass="29621">MNRHRYNNVQLDGLTSGLLKQQQQHQQQLQQSGQPPANGNEEQLPLWPSERIGPGGSGAFHAPKVEYSKETADLLKLLMKESKMSMIMRKQIDNSLRNGEPLPLPKPPRPNTNNDLNKETLAILERARNAKRKNLRQIEGSGAYEKTYYRPKVDNRMISDKAKSKLQLTMAGVELPDPAIKPLRRSREDRLVTENDIINELLDQINERADWLAEMEALGQGKKYRPEIHDQISERLHRIRALETKIKMKADGGYRFVD</sequence>
<evidence type="ECO:0000256" key="1">
    <source>
        <dbReference type="SAM" id="MobiDB-lite"/>
    </source>
</evidence>
<keyword evidence="3" id="KW-1185">Reference proteome</keyword>
<dbReference type="InParanoid" id="B4LEV1"/>
<gene>
    <name evidence="2" type="primary">Dvir\GJ13680</name>
    <name evidence="2" type="ORF">Dvir_GJ13680</name>
</gene>
<dbReference type="InterPro" id="IPR007914">
    <property type="entry name" value="UPF0193"/>
</dbReference>
<dbReference type="eggNOG" id="ENOG502S8IZ">
    <property type="taxonomic scope" value="Eukaryota"/>
</dbReference>
<dbReference type="PhylomeDB" id="B4LEV1"/>
<dbReference type="OrthoDB" id="10262032at2759"/>
<dbReference type="Proteomes" id="UP000008792">
    <property type="component" value="Unassembled WGS sequence"/>
</dbReference>
<dbReference type="PANTHER" id="PTHR28348:SF1">
    <property type="entry name" value="UPF0193 PROTEIN EVG1"/>
    <property type="match status" value="1"/>
</dbReference>
<dbReference type="HOGENOM" id="CLU_081328_1_0_1"/>
<dbReference type="OMA" id="MMAYGKD"/>
<dbReference type="AlphaFoldDB" id="B4LEV1"/>
<feature type="region of interest" description="Disordered" evidence="1">
    <location>
        <begin position="19"/>
        <end position="62"/>
    </location>
</feature>
<feature type="region of interest" description="Disordered" evidence="1">
    <location>
        <begin position="94"/>
        <end position="115"/>
    </location>
</feature>
<organism evidence="2 3">
    <name type="scientific">Drosophila virilis</name>
    <name type="common">Fruit fly</name>
    <dbReference type="NCBI Taxonomy" id="7244"/>
    <lineage>
        <taxon>Eukaryota</taxon>
        <taxon>Metazoa</taxon>
        <taxon>Ecdysozoa</taxon>
        <taxon>Arthropoda</taxon>
        <taxon>Hexapoda</taxon>
        <taxon>Insecta</taxon>
        <taxon>Pterygota</taxon>
        <taxon>Neoptera</taxon>
        <taxon>Endopterygota</taxon>
        <taxon>Diptera</taxon>
        <taxon>Brachycera</taxon>
        <taxon>Muscomorpha</taxon>
        <taxon>Ephydroidea</taxon>
        <taxon>Drosophilidae</taxon>
        <taxon>Drosophila</taxon>
    </lineage>
</organism>
<name>B4LEV1_DROVI</name>
<evidence type="ECO:0000313" key="2">
    <source>
        <dbReference type="EMBL" id="EDW70208.1"/>
    </source>
</evidence>
<dbReference type="FunCoup" id="B4LEV1">
    <property type="interactions" value="1"/>
</dbReference>
<reference evidence="2 3" key="1">
    <citation type="journal article" date="2007" name="Nature">
        <title>Evolution of genes and genomes on the Drosophila phylogeny.</title>
        <authorList>
            <consortium name="Drosophila 12 Genomes Consortium"/>
            <person name="Clark A.G."/>
            <person name="Eisen M.B."/>
            <person name="Smith D.R."/>
            <person name="Bergman C.M."/>
            <person name="Oliver B."/>
            <person name="Markow T.A."/>
            <person name="Kaufman T.C."/>
            <person name="Kellis M."/>
            <person name="Gelbart W."/>
            <person name="Iyer V.N."/>
            <person name="Pollard D.A."/>
            <person name="Sackton T.B."/>
            <person name="Larracuente A.M."/>
            <person name="Singh N.D."/>
            <person name="Abad J.P."/>
            <person name="Abt D.N."/>
            <person name="Adryan B."/>
            <person name="Aguade M."/>
            <person name="Akashi H."/>
            <person name="Anderson W.W."/>
            <person name="Aquadro C.F."/>
            <person name="Ardell D.H."/>
            <person name="Arguello R."/>
            <person name="Artieri C.G."/>
            <person name="Barbash D.A."/>
            <person name="Barker D."/>
            <person name="Barsanti P."/>
            <person name="Batterham P."/>
            <person name="Batzoglou S."/>
            <person name="Begun D."/>
            <person name="Bhutkar A."/>
            <person name="Blanco E."/>
            <person name="Bosak S.A."/>
            <person name="Bradley R.K."/>
            <person name="Brand A.D."/>
            <person name="Brent M.R."/>
            <person name="Brooks A.N."/>
            <person name="Brown R.H."/>
            <person name="Butlin R.K."/>
            <person name="Caggese C."/>
            <person name="Calvi B.R."/>
            <person name="Bernardo de Carvalho A."/>
            <person name="Caspi A."/>
            <person name="Castrezana S."/>
            <person name="Celniker S.E."/>
            <person name="Chang J.L."/>
            <person name="Chapple C."/>
            <person name="Chatterji S."/>
            <person name="Chinwalla A."/>
            <person name="Civetta A."/>
            <person name="Clifton S.W."/>
            <person name="Comeron J.M."/>
            <person name="Costello J.C."/>
            <person name="Coyne J.A."/>
            <person name="Daub J."/>
            <person name="David R.G."/>
            <person name="Delcher A.L."/>
            <person name="Delehaunty K."/>
            <person name="Do C.B."/>
            <person name="Ebling H."/>
            <person name="Edwards K."/>
            <person name="Eickbush T."/>
            <person name="Evans J.D."/>
            <person name="Filipski A."/>
            <person name="Findeiss S."/>
            <person name="Freyhult E."/>
            <person name="Fulton L."/>
            <person name="Fulton R."/>
            <person name="Garcia A.C."/>
            <person name="Gardiner A."/>
            <person name="Garfield D.A."/>
            <person name="Garvin B.E."/>
            <person name="Gibson G."/>
            <person name="Gilbert D."/>
            <person name="Gnerre S."/>
            <person name="Godfrey J."/>
            <person name="Good R."/>
            <person name="Gotea V."/>
            <person name="Gravely B."/>
            <person name="Greenberg A.J."/>
            <person name="Griffiths-Jones S."/>
            <person name="Gross S."/>
            <person name="Guigo R."/>
            <person name="Gustafson E.A."/>
            <person name="Haerty W."/>
            <person name="Hahn M.W."/>
            <person name="Halligan D.L."/>
            <person name="Halpern A.L."/>
            <person name="Halter G.M."/>
            <person name="Han M.V."/>
            <person name="Heger A."/>
            <person name="Hillier L."/>
            <person name="Hinrichs A.S."/>
            <person name="Holmes I."/>
            <person name="Hoskins R.A."/>
            <person name="Hubisz M.J."/>
            <person name="Hultmark D."/>
            <person name="Huntley M.A."/>
            <person name="Jaffe D.B."/>
            <person name="Jagadeeshan S."/>
            <person name="Jeck W.R."/>
            <person name="Johnson J."/>
            <person name="Jones C.D."/>
            <person name="Jordan W.C."/>
            <person name="Karpen G.H."/>
            <person name="Kataoka E."/>
            <person name="Keightley P.D."/>
            <person name="Kheradpour P."/>
            <person name="Kirkness E.F."/>
            <person name="Koerich L.B."/>
            <person name="Kristiansen K."/>
            <person name="Kudrna D."/>
            <person name="Kulathinal R.J."/>
            <person name="Kumar S."/>
            <person name="Kwok R."/>
            <person name="Lander E."/>
            <person name="Langley C.H."/>
            <person name="Lapoint R."/>
            <person name="Lazzaro B.P."/>
            <person name="Lee S.J."/>
            <person name="Levesque L."/>
            <person name="Li R."/>
            <person name="Lin C.F."/>
            <person name="Lin M.F."/>
            <person name="Lindblad-Toh K."/>
            <person name="Llopart A."/>
            <person name="Long M."/>
            <person name="Low L."/>
            <person name="Lozovsky E."/>
            <person name="Lu J."/>
            <person name="Luo M."/>
            <person name="Machado C.A."/>
            <person name="Makalowski W."/>
            <person name="Marzo M."/>
            <person name="Matsuda M."/>
            <person name="Matzkin L."/>
            <person name="McAllister B."/>
            <person name="McBride C.S."/>
            <person name="McKernan B."/>
            <person name="McKernan K."/>
            <person name="Mendez-Lago M."/>
            <person name="Minx P."/>
            <person name="Mollenhauer M.U."/>
            <person name="Montooth K."/>
            <person name="Mount S.M."/>
            <person name="Mu X."/>
            <person name="Myers E."/>
            <person name="Negre B."/>
            <person name="Newfeld S."/>
            <person name="Nielsen R."/>
            <person name="Noor M.A."/>
            <person name="O'Grady P."/>
            <person name="Pachter L."/>
            <person name="Papaceit M."/>
            <person name="Parisi M.J."/>
            <person name="Parisi M."/>
            <person name="Parts L."/>
            <person name="Pedersen J.S."/>
            <person name="Pesole G."/>
            <person name="Phillippy A.M."/>
            <person name="Ponting C.P."/>
            <person name="Pop M."/>
            <person name="Porcelli D."/>
            <person name="Powell J.R."/>
            <person name="Prohaska S."/>
            <person name="Pruitt K."/>
            <person name="Puig M."/>
            <person name="Quesneville H."/>
            <person name="Ram K.R."/>
            <person name="Rand D."/>
            <person name="Rasmussen M.D."/>
            <person name="Reed L.K."/>
            <person name="Reenan R."/>
            <person name="Reily A."/>
            <person name="Remington K.A."/>
            <person name="Rieger T.T."/>
            <person name="Ritchie M.G."/>
            <person name="Robin C."/>
            <person name="Rogers Y.H."/>
            <person name="Rohde C."/>
            <person name="Rozas J."/>
            <person name="Rubenfield M.J."/>
            <person name="Ruiz A."/>
            <person name="Russo S."/>
            <person name="Salzberg S.L."/>
            <person name="Sanchez-Gracia A."/>
            <person name="Saranga D.J."/>
            <person name="Sato H."/>
            <person name="Schaeffer S.W."/>
            <person name="Schatz M.C."/>
            <person name="Schlenke T."/>
            <person name="Schwartz R."/>
            <person name="Segarra C."/>
            <person name="Singh R.S."/>
            <person name="Sirot L."/>
            <person name="Sirota M."/>
            <person name="Sisneros N.B."/>
            <person name="Smith C.D."/>
            <person name="Smith T.F."/>
            <person name="Spieth J."/>
            <person name="Stage D.E."/>
            <person name="Stark A."/>
            <person name="Stephan W."/>
            <person name="Strausberg R.L."/>
            <person name="Strempel S."/>
            <person name="Sturgill D."/>
            <person name="Sutton G."/>
            <person name="Sutton G.G."/>
            <person name="Tao W."/>
            <person name="Teichmann S."/>
            <person name="Tobari Y.N."/>
            <person name="Tomimura Y."/>
            <person name="Tsolas J.M."/>
            <person name="Valente V.L."/>
            <person name="Venter E."/>
            <person name="Venter J.C."/>
            <person name="Vicario S."/>
            <person name="Vieira F.G."/>
            <person name="Vilella A.J."/>
            <person name="Villasante A."/>
            <person name="Walenz B."/>
            <person name="Wang J."/>
            <person name="Wasserman M."/>
            <person name="Watts T."/>
            <person name="Wilson D."/>
            <person name="Wilson R.K."/>
            <person name="Wing R.A."/>
            <person name="Wolfner M.F."/>
            <person name="Wong A."/>
            <person name="Wong G.K."/>
            <person name="Wu C.I."/>
            <person name="Wu G."/>
            <person name="Yamamoto D."/>
            <person name="Yang H.P."/>
            <person name="Yang S.P."/>
            <person name="Yorke J.A."/>
            <person name="Yoshida K."/>
            <person name="Zdobnov E."/>
            <person name="Zhang P."/>
            <person name="Zhang Y."/>
            <person name="Zimin A.V."/>
            <person name="Baldwin J."/>
            <person name="Abdouelleil A."/>
            <person name="Abdulkadir J."/>
            <person name="Abebe A."/>
            <person name="Abera B."/>
            <person name="Abreu J."/>
            <person name="Acer S.C."/>
            <person name="Aftuck L."/>
            <person name="Alexander A."/>
            <person name="An P."/>
            <person name="Anderson E."/>
            <person name="Anderson S."/>
            <person name="Arachi H."/>
            <person name="Azer M."/>
            <person name="Bachantsang P."/>
            <person name="Barry A."/>
            <person name="Bayul T."/>
            <person name="Berlin A."/>
            <person name="Bessette D."/>
            <person name="Bloom T."/>
            <person name="Blye J."/>
            <person name="Boguslavskiy L."/>
            <person name="Bonnet C."/>
            <person name="Boukhgalter B."/>
            <person name="Bourzgui I."/>
            <person name="Brown A."/>
            <person name="Cahill P."/>
            <person name="Channer S."/>
            <person name="Cheshatsang Y."/>
            <person name="Chuda L."/>
            <person name="Citroen M."/>
            <person name="Collymore A."/>
            <person name="Cooke P."/>
            <person name="Costello M."/>
            <person name="D'Aco K."/>
            <person name="Daza R."/>
            <person name="De Haan G."/>
            <person name="DeGray S."/>
            <person name="DeMaso C."/>
            <person name="Dhargay N."/>
            <person name="Dooley K."/>
            <person name="Dooley E."/>
            <person name="Doricent M."/>
            <person name="Dorje P."/>
            <person name="Dorjee K."/>
            <person name="Dupes A."/>
            <person name="Elong R."/>
            <person name="Falk J."/>
            <person name="Farina A."/>
            <person name="Faro S."/>
            <person name="Ferguson D."/>
            <person name="Fisher S."/>
            <person name="Foley C.D."/>
            <person name="Franke A."/>
            <person name="Friedrich D."/>
            <person name="Gadbois L."/>
            <person name="Gearin G."/>
            <person name="Gearin C.R."/>
            <person name="Giannoukos G."/>
            <person name="Goode T."/>
            <person name="Graham J."/>
            <person name="Grandbois E."/>
            <person name="Grewal S."/>
            <person name="Gyaltsen K."/>
            <person name="Hafez N."/>
            <person name="Hagos B."/>
            <person name="Hall J."/>
            <person name="Henson C."/>
            <person name="Hollinger A."/>
            <person name="Honan T."/>
            <person name="Huard M.D."/>
            <person name="Hughes L."/>
            <person name="Hurhula B."/>
            <person name="Husby M.E."/>
            <person name="Kamat A."/>
            <person name="Kanga B."/>
            <person name="Kashin S."/>
            <person name="Khazanovich D."/>
            <person name="Kisner P."/>
            <person name="Lance K."/>
            <person name="Lara M."/>
            <person name="Lee W."/>
            <person name="Lennon N."/>
            <person name="Letendre F."/>
            <person name="LeVine R."/>
            <person name="Lipovsky A."/>
            <person name="Liu X."/>
            <person name="Liu J."/>
            <person name="Liu S."/>
            <person name="Lokyitsang T."/>
            <person name="Lokyitsang Y."/>
            <person name="Lubonja R."/>
            <person name="Lui A."/>
            <person name="MacDonald P."/>
            <person name="Magnisalis V."/>
            <person name="Maru K."/>
            <person name="Matthews C."/>
            <person name="McCusker W."/>
            <person name="McDonough S."/>
            <person name="Mehta T."/>
            <person name="Meldrim J."/>
            <person name="Meneus L."/>
            <person name="Mihai O."/>
            <person name="Mihalev A."/>
            <person name="Mihova T."/>
            <person name="Mittelman R."/>
            <person name="Mlenga V."/>
            <person name="Montmayeur A."/>
            <person name="Mulrain L."/>
            <person name="Navidi A."/>
            <person name="Naylor J."/>
            <person name="Negash T."/>
            <person name="Nguyen T."/>
            <person name="Nguyen N."/>
            <person name="Nicol R."/>
            <person name="Norbu C."/>
            <person name="Norbu N."/>
            <person name="Novod N."/>
            <person name="O'Neill B."/>
            <person name="Osman S."/>
            <person name="Markiewicz E."/>
            <person name="Oyono O.L."/>
            <person name="Patti C."/>
            <person name="Phunkhang P."/>
            <person name="Pierre F."/>
            <person name="Priest M."/>
            <person name="Raghuraman S."/>
            <person name="Rege F."/>
            <person name="Reyes R."/>
            <person name="Rise C."/>
            <person name="Rogov P."/>
            <person name="Ross K."/>
            <person name="Ryan E."/>
            <person name="Settipalli S."/>
            <person name="Shea T."/>
            <person name="Sherpa N."/>
            <person name="Shi L."/>
            <person name="Shih D."/>
            <person name="Sparrow T."/>
            <person name="Spaulding J."/>
            <person name="Stalker J."/>
            <person name="Stange-Thomann N."/>
            <person name="Stavropoulos S."/>
            <person name="Stone C."/>
            <person name="Strader C."/>
            <person name="Tesfaye S."/>
            <person name="Thomson T."/>
            <person name="Thoulutsang Y."/>
            <person name="Thoulutsang D."/>
            <person name="Topham K."/>
            <person name="Topping I."/>
            <person name="Tsamla T."/>
            <person name="Vassiliev H."/>
            <person name="Vo A."/>
            <person name="Wangchuk T."/>
            <person name="Wangdi T."/>
            <person name="Weiand M."/>
            <person name="Wilkinson J."/>
            <person name="Wilson A."/>
            <person name="Yadav S."/>
            <person name="Young G."/>
            <person name="Yu Q."/>
            <person name="Zembek L."/>
            <person name="Zhong D."/>
            <person name="Zimmer A."/>
            <person name="Zwirko Z."/>
            <person name="Jaffe D.B."/>
            <person name="Alvarez P."/>
            <person name="Brockman W."/>
            <person name="Butler J."/>
            <person name="Chin C."/>
            <person name="Gnerre S."/>
            <person name="Grabherr M."/>
            <person name="Kleber M."/>
            <person name="Mauceli E."/>
            <person name="MacCallum I."/>
        </authorList>
    </citation>
    <scope>NUCLEOTIDE SEQUENCE [LARGE SCALE GENOMIC DNA]</scope>
    <source>
        <strain evidence="3">Tucson 15010-1051.87</strain>
    </source>
</reference>
<proteinExistence type="predicted"/>
<dbReference type="EMBL" id="CH940647">
    <property type="protein sequence ID" value="EDW70208.1"/>
    <property type="molecule type" value="Genomic_DNA"/>
</dbReference>
<dbReference type="STRING" id="7244.B4LEV1"/>
<feature type="compositionally biased region" description="Low complexity" evidence="1">
    <location>
        <begin position="21"/>
        <end position="34"/>
    </location>
</feature>